<keyword evidence="1" id="KW-1133">Transmembrane helix</keyword>
<reference evidence="2" key="1">
    <citation type="submission" date="2014-09" db="EMBL/GenBank/DDBJ databases">
        <authorList>
            <person name="Magalhaes I.L.F."/>
            <person name="Oliveira U."/>
            <person name="Santos F.R."/>
            <person name="Vidigal T.H.D.A."/>
            <person name="Brescovit A.D."/>
            <person name="Santos A.J."/>
        </authorList>
    </citation>
    <scope>NUCLEOTIDE SEQUENCE</scope>
    <source>
        <tissue evidence="2">Shoot tissue taken approximately 20 cm above the soil surface</tissue>
    </source>
</reference>
<protein>
    <submittedName>
        <fullName evidence="2">Uncharacterized protein</fullName>
    </submittedName>
</protein>
<evidence type="ECO:0000313" key="2">
    <source>
        <dbReference type="EMBL" id="JAE38478.1"/>
    </source>
</evidence>
<keyword evidence="1" id="KW-0812">Transmembrane</keyword>
<organism evidence="2">
    <name type="scientific">Arundo donax</name>
    <name type="common">Giant reed</name>
    <name type="synonym">Donax arundinaceus</name>
    <dbReference type="NCBI Taxonomy" id="35708"/>
    <lineage>
        <taxon>Eukaryota</taxon>
        <taxon>Viridiplantae</taxon>
        <taxon>Streptophyta</taxon>
        <taxon>Embryophyta</taxon>
        <taxon>Tracheophyta</taxon>
        <taxon>Spermatophyta</taxon>
        <taxon>Magnoliopsida</taxon>
        <taxon>Liliopsida</taxon>
        <taxon>Poales</taxon>
        <taxon>Poaceae</taxon>
        <taxon>PACMAD clade</taxon>
        <taxon>Arundinoideae</taxon>
        <taxon>Arundineae</taxon>
        <taxon>Arundo</taxon>
    </lineage>
</organism>
<feature type="transmembrane region" description="Helical" evidence="1">
    <location>
        <begin position="47"/>
        <end position="67"/>
    </location>
</feature>
<name>A0A0A9HZZ1_ARUDO</name>
<dbReference type="AlphaFoldDB" id="A0A0A9HZZ1"/>
<dbReference type="EMBL" id="GBRH01159418">
    <property type="protein sequence ID" value="JAE38478.1"/>
    <property type="molecule type" value="Transcribed_RNA"/>
</dbReference>
<accession>A0A0A9HZZ1</accession>
<sequence length="74" mass="8628">MYQSACHVAVFGSSANYVTFIFAQDINTYLVISTHFTKKQPDHNTRLLLDLCFYGNYCYFVTIHLFYNDTLNIT</sequence>
<reference evidence="2" key="2">
    <citation type="journal article" date="2015" name="Data Brief">
        <title>Shoot transcriptome of the giant reed, Arundo donax.</title>
        <authorList>
            <person name="Barrero R.A."/>
            <person name="Guerrero F.D."/>
            <person name="Moolhuijzen P."/>
            <person name="Goolsby J.A."/>
            <person name="Tidwell J."/>
            <person name="Bellgard S.E."/>
            <person name="Bellgard M.I."/>
        </authorList>
    </citation>
    <scope>NUCLEOTIDE SEQUENCE</scope>
    <source>
        <tissue evidence="2">Shoot tissue taken approximately 20 cm above the soil surface</tissue>
    </source>
</reference>
<evidence type="ECO:0000256" key="1">
    <source>
        <dbReference type="SAM" id="Phobius"/>
    </source>
</evidence>
<proteinExistence type="predicted"/>
<keyword evidence="1" id="KW-0472">Membrane</keyword>